<dbReference type="PANTHER" id="PTHR32282:SF27">
    <property type="entry name" value="PENICILLIN-BINDING PROTEIN 1A"/>
    <property type="match status" value="1"/>
</dbReference>
<sequence>MPIIKQPPSSQYPNDDREPAYRNGHQQPERHTPPDGASGGAMRRRSIGASIALWFVGLIVTLLAVGALIAGYALVVMGPHLPSLDALTDYRPKVPLRVYTADHVLIGEFGEERRQIVRFQDIPDVQKKAVLAIEDYRFYEHGGVDFVGILRAGLADLTHGGAAQGASTITMQVARNFFLSSEKTYTRKVYEMLLAYKIERALTKDQILELYMNQIYLGQRAYGFSAAARVYFGKDLKDITLAQAAMLAGLPKAPSAYNPIVNPHRAKIRQEYILKRMLDLGYITRDQYDAALKEPLVTKGAGNEYSVHAEYVSEMVRQMMYAQYKDETYTRGLTVTTTIDSADQEAAYDAVRKGVMDYERRHGYRGPEGFVQLPASGDDREQAIEDALTDHPDNGALVAAVVTEANPKQVKAQLLDGTTVTMSGEGLRFVAAALSPRASQAQHIRVGSIVRVLPDDKGNWQITQLPQVEGALVSLTPQDGAIRALIGGFDFNKNKFNHVTQAWRQPGSSFKPFIYSASLEKGLGPATIINDAPLFFPPSTPGGDAWEPKDDDQPEGPMSMRLALAKSKNLVSIRILSYIGTKYAQDFVTQRFGFDADKTPPYLPMALGAGLVTPLQSAGAYSVFANGGYRINPYLIAEVDDSHGRPILRAQPLVAGQNAPQTISPRNAYVMGSLLHTVATSGTGAGTNVLHRSDLHGKTGTTNDAKDGWFAGYQRSLVAVAWMGYDQPKSLGSREFGAQLALPIWVEYMQHALRGVPQEDPPPPEGVTSIAGELYFTDMTPGSGFVASIGVDSSNLAGGAGDAVGGMAPPNVTSNEKQQIMDLFESNKP</sequence>
<evidence type="ECO:0000256" key="27">
    <source>
        <dbReference type="SAM" id="Phobius"/>
    </source>
</evidence>
<dbReference type="Proteomes" id="UP001596103">
    <property type="component" value="Unassembled WGS sequence"/>
</dbReference>
<keyword evidence="32" id="KW-1185">Reference proteome</keyword>
<evidence type="ECO:0000256" key="22">
    <source>
        <dbReference type="ARBA" id="ARBA00023316"/>
    </source>
</evidence>
<evidence type="ECO:0000256" key="15">
    <source>
        <dbReference type="ARBA" id="ARBA00022960"/>
    </source>
</evidence>
<keyword evidence="8" id="KW-0997">Cell inner membrane</keyword>
<evidence type="ECO:0000256" key="24">
    <source>
        <dbReference type="ARBA" id="ARBA00044770"/>
    </source>
</evidence>
<keyword evidence="20" id="KW-0046">Antibiotic resistance</keyword>
<evidence type="ECO:0000259" key="29">
    <source>
        <dbReference type="Pfam" id="PF00912"/>
    </source>
</evidence>
<dbReference type="InterPro" id="IPR001264">
    <property type="entry name" value="Glyco_trans_51"/>
</dbReference>
<evidence type="ECO:0000256" key="6">
    <source>
        <dbReference type="ARBA" id="ARBA00018638"/>
    </source>
</evidence>
<evidence type="ECO:0000256" key="21">
    <source>
        <dbReference type="ARBA" id="ARBA00023268"/>
    </source>
</evidence>
<name>A0ABW0J4B6_9BURK</name>
<evidence type="ECO:0000256" key="8">
    <source>
        <dbReference type="ARBA" id="ARBA00022519"/>
    </source>
</evidence>
<dbReference type="InterPro" id="IPR031376">
    <property type="entry name" value="PCB_OB"/>
</dbReference>
<evidence type="ECO:0000256" key="3">
    <source>
        <dbReference type="ARBA" id="ARBA00007090"/>
    </source>
</evidence>
<evidence type="ECO:0000313" key="31">
    <source>
        <dbReference type="EMBL" id="MFC5427857.1"/>
    </source>
</evidence>
<keyword evidence="21" id="KW-0511">Multifunctional enzyme</keyword>
<dbReference type="InterPro" id="IPR012338">
    <property type="entry name" value="Beta-lactam/transpept-like"/>
</dbReference>
<comment type="pathway">
    <text evidence="2">Cell wall biogenesis; peptidoglycan biosynthesis.</text>
</comment>
<feature type="domain" description="Penicillin-binding protein transpeptidase" evidence="28">
    <location>
        <begin position="470"/>
        <end position="716"/>
    </location>
</feature>
<keyword evidence="16" id="KW-0735">Signal-anchor</keyword>
<dbReference type="Pfam" id="PF00912">
    <property type="entry name" value="Transgly"/>
    <property type="match status" value="1"/>
</dbReference>
<accession>A0ABW0J4B6</accession>
<evidence type="ECO:0000256" key="2">
    <source>
        <dbReference type="ARBA" id="ARBA00004752"/>
    </source>
</evidence>
<protein>
    <recommendedName>
        <fullName evidence="6">Penicillin-binding protein 1A</fullName>
        <ecNumber evidence="24">2.4.99.28</ecNumber>
        <ecNumber evidence="5">3.4.16.4</ecNumber>
    </recommendedName>
</protein>
<dbReference type="NCBIfam" id="TIGR02074">
    <property type="entry name" value="PBP_1a_fam"/>
    <property type="match status" value="1"/>
</dbReference>
<dbReference type="Pfam" id="PF00905">
    <property type="entry name" value="Transpeptidase"/>
    <property type="match status" value="1"/>
</dbReference>
<dbReference type="SUPFAM" id="SSF53955">
    <property type="entry name" value="Lysozyme-like"/>
    <property type="match status" value="1"/>
</dbReference>
<dbReference type="PANTHER" id="PTHR32282">
    <property type="entry name" value="BINDING PROTEIN TRANSPEPTIDASE, PUTATIVE-RELATED"/>
    <property type="match status" value="1"/>
</dbReference>
<evidence type="ECO:0000256" key="10">
    <source>
        <dbReference type="ARBA" id="ARBA00022670"/>
    </source>
</evidence>
<dbReference type="InterPro" id="IPR036950">
    <property type="entry name" value="PBP_transglycosylase"/>
</dbReference>
<keyword evidence="17" id="KW-0573">Peptidoglycan synthesis</keyword>
<dbReference type="Gene3D" id="3.40.710.10">
    <property type="entry name" value="DD-peptidase/beta-lactamase superfamily"/>
    <property type="match status" value="2"/>
</dbReference>
<dbReference type="InterPro" id="IPR001460">
    <property type="entry name" value="PCN-bd_Tpept"/>
</dbReference>
<feature type="transmembrane region" description="Helical" evidence="27">
    <location>
        <begin position="51"/>
        <end position="75"/>
    </location>
</feature>
<keyword evidence="7" id="KW-1003">Cell membrane</keyword>
<dbReference type="EC" id="2.4.99.28" evidence="24"/>
<comment type="catalytic activity">
    <reaction evidence="25">
        <text>[GlcNAc-(1-&gt;4)-Mur2Ac(oyl-L-Ala-gamma-D-Glu-L-Lys-D-Ala-D-Ala)](n)-di-trans,octa-cis-undecaprenyl diphosphate + beta-D-GlcNAc-(1-&gt;4)-Mur2Ac(oyl-L-Ala-gamma-D-Glu-L-Lys-D-Ala-D-Ala)-di-trans,octa-cis-undecaprenyl diphosphate = [GlcNAc-(1-&gt;4)-Mur2Ac(oyl-L-Ala-gamma-D-Glu-L-Lys-D-Ala-D-Ala)](n+1)-di-trans,octa-cis-undecaprenyl diphosphate + di-trans,octa-cis-undecaprenyl diphosphate + H(+)</text>
        <dbReference type="Rhea" id="RHEA:23708"/>
        <dbReference type="Rhea" id="RHEA-COMP:9602"/>
        <dbReference type="Rhea" id="RHEA-COMP:9603"/>
        <dbReference type="ChEBI" id="CHEBI:15378"/>
        <dbReference type="ChEBI" id="CHEBI:58405"/>
        <dbReference type="ChEBI" id="CHEBI:60033"/>
        <dbReference type="ChEBI" id="CHEBI:78435"/>
        <dbReference type="EC" id="2.4.99.28"/>
    </reaction>
</comment>
<comment type="caution">
    <text evidence="31">The sequence shown here is derived from an EMBL/GenBank/DDBJ whole genome shotgun (WGS) entry which is preliminary data.</text>
</comment>
<keyword evidence="10" id="KW-0645">Protease</keyword>
<comment type="similarity">
    <text evidence="3">In the C-terminal section; belongs to the transpeptidase family.</text>
</comment>
<dbReference type="EMBL" id="JBHSMP010000007">
    <property type="protein sequence ID" value="MFC5427857.1"/>
    <property type="molecule type" value="Genomic_DNA"/>
</dbReference>
<feature type="domain" description="Glycosyl transferase family 51" evidence="29">
    <location>
        <begin position="105"/>
        <end position="277"/>
    </location>
</feature>
<keyword evidence="12" id="KW-0808">Transferase</keyword>
<dbReference type="EC" id="3.4.16.4" evidence="5"/>
<comment type="similarity">
    <text evidence="4">In the N-terminal section; belongs to the glycosyltransferase 51 family.</text>
</comment>
<keyword evidence="15" id="KW-0133">Cell shape</keyword>
<keyword evidence="14" id="KW-0378">Hydrolase</keyword>
<dbReference type="Pfam" id="PF17092">
    <property type="entry name" value="PCB_OB"/>
    <property type="match status" value="1"/>
</dbReference>
<reference evidence="32" key="1">
    <citation type="journal article" date="2019" name="Int. J. Syst. Evol. Microbiol.">
        <title>The Global Catalogue of Microorganisms (GCM) 10K type strain sequencing project: providing services to taxonomists for standard genome sequencing and annotation.</title>
        <authorList>
            <consortium name="The Broad Institute Genomics Platform"/>
            <consortium name="The Broad Institute Genome Sequencing Center for Infectious Disease"/>
            <person name="Wu L."/>
            <person name="Ma J."/>
        </authorList>
    </citation>
    <scope>NUCLEOTIDE SEQUENCE [LARGE SCALE GENOMIC DNA]</scope>
    <source>
        <strain evidence="32">CCUG 56042</strain>
    </source>
</reference>
<keyword evidence="19 27" id="KW-0472">Membrane</keyword>
<evidence type="ECO:0000256" key="13">
    <source>
        <dbReference type="ARBA" id="ARBA00022692"/>
    </source>
</evidence>
<evidence type="ECO:0000256" key="14">
    <source>
        <dbReference type="ARBA" id="ARBA00022801"/>
    </source>
</evidence>
<evidence type="ECO:0000256" key="5">
    <source>
        <dbReference type="ARBA" id="ARBA00012448"/>
    </source>
</evidence>
<feature type="domain" description="Penicillin-binding protein OB-like" evidence="30">
    <location>
        <begin position="364"/>
        <end position="468"/>
    </location>
</feature>
<evidence type="ECO:0000256" key="20">
    <source>
        <dbReference type="ARBA" id="ARBA00023251"/>
    </source>
</evidence>
<evidence type="ECO:0000256" key="16">
    <source>
        <dbReference type="ARBA" id="ARBA00022968"/>
    </source>
</evidence>
<evidence type="ECO:0000256" key="17">
    <source>
        <dbReference type="ARBA" id="ARBA00022984"/>
    </source>
</evidence>
<dbReference type="RefSeq" id="WP_377709467.1">
    <property type="nucleotide sequence ID" value="NZ_JBHSMP010000007.1"/>
</dbReference>
<proteinExistence type="inferred from homology"/>
<evidence type="ECO:0000259" key="28">
    <source>
        <dbReference type="Pfam" id="PF00905"/>
    </source>
</evidence>
<keyword evidence="11" id="KW-0328">Glycosyltransferase</keyword>
<dbReference type="SUPFAM" id="SSF56601">
    <property type="entry name" value="beta-lactamase/transpeptidase-like"/>
    <property type="match status" value="1"/>
</dbReference>
<keyword evidence="13 27" id="KW-0812">Transmembrane</keyword>
<organism evidence="31 32">
    <name type="scientific">Paraburkholderia denitrificans</name>
    <dbReference type="NCBI Taxonomy" id="694025"/>
    <lineage>
        <taxon>Bacteria</taxon>
        <taxon>Pseudomonadati</taxon>
        <taxon>Pseudomonadota</taxon>
        <taxon>Betaproteobacteria</taxon>
        <taxon>Burkholderiales</taxon>
        <taxon>Burkholderiaceae</taxon>
        <taxon>Paraburkholderia</taxon>
    </lineage>
</organism>
<evidence type="ECO:0000259" key="30">
    <source>
        <dbReference type="Pfam" id="PF17092"/>
    </source>
</evidence>
<evidence type="ECO:0000256" key="23">
    <source>
        <dbReference type="ARBA" id="ARBA00034000"/>
    </source>
</evidence>
<evidence type="ECO:0000256" key="25">
    <source>
        <dbReference type="ARBA" id="ARBA00049902"/>
    </source>
</evidence>
<evidence type="ECO:0000256" key="19">
    <source>
        <dbReference type="ARBA" id="ARBA00023136"/>
    </source>
</evidence>
<evidence type="ECO:0000256" key="1">
    <source>
        <dbReference type="ARBA" id="ARBA00004249"/>
    </source>
</evidence>
<comment type="catalytic activity">
    <reaction evidence="23">
        <text>Preferential cleavage: (Ac)2-L-Lys-D-Ala-|-D-Ala. Also transpeptidation of peptidyl-alanyl moieties that are N-acyl substituents of D-alanine.</text>
        <dbReference type="EC" id="3.4.16.4"/>
    </reaction>
</comment>
<comment type="subcellular location">
    <subcellularLocation>
        <location evidence="1">Cell inner membrane</location>
        <topology evidence="1">Single-pass type II membrane protein</topology>
    </subcellularLocation>
</comment>
<dbReference type="InterPro" id="IPR050396">
    <property type="entry name" value="Glycosyltr_51/Transpeptidase"/>
</dbReference>
<keyword evidence="18 27" id="KW-1133">Transmembrane helix</keyword>
<gene>
    <name evidence="31" type="ORF">ACFPTO_03395</name>
</gene>
<evidence type="ECO:0000256" key="11">
    <source>
        <dbReference type="ARBA" id="ARBA00022676"/>
    </source>
</evidence>
<dbReference type="InterPro" id="IPR023346">
    <property type="entry name" value="Lysozyme-like_dom_sf"/>
</dbReference>
<evidence type="ECO:0000313" key="32">
    <source>
        <dbReference type="Proteomes" id="UP001596103"/>
    </source>
</evidence>
<evidence type="ECO:0000256" key="26">
    <source>
        <dbReference type="SAM" id="MobiDB-lite"/>
    </source>
</evidence>
<evidence type="ECO:0000256" key="18">
    <source>
        <dbReference type="ARBA" id="ARBA00022989"/>
    </source>
</evidence>
<evidence type="ECO:0000256" key="9">
    <source>
        <dbReference type="ARBA" id="ARBA00022645"/>
    </source>
</evidence>
<keyword evidence="9" id="KW-0121">Carboxypeptidase</keyword>
<evidence type="ECO:0000256" key="4">
    <source>
        <dbReference type="ARBA" id="ARBA00007739"/>
    </source>
</evidence>
<dbReference type="Gene3D" id="1.10.3810.10">
    <property type="entry name" value="Biosynthetic peptidoglycan transglycosylase-like"/>
    <property type="match status" value="1"/>
</dbReference>
<evidence type="ECO:0000256" key="12">
    <source>
        <dbReference type="ARBA" id="ARBA00022679"/>
    </source>
</evidence>
<keyword evidence="22" id="KW-0961">Cell wall biogenesis/degradation</keyword>
<feature type="region of interest" description="Disordered" evidence="26">
    <location>
        <begin position="1"/>
        <end position="41"/>
    </location>
</feature>
<evidence type="ECO:0000256" key="7">
    <source>
        <dbReference type="ARBA" id="ARBA00022475"/>
    </source>
</evidence>